<sequence>MRLATWNVNSLKMRLPRLVPWLADKQPDVLLLQETKLADAAIPTAEIKEAGYEVATHGDGRWNGVAILSRIGIEDVVRGFAAEPGFPDPETRAISATCGGLRVWSVYVPNGREPDSPHYAYKLSWLAALRDALAADLAMGQPVVVAGDFNVAPTDADVWDPKAFAGSTHVTAPEREALARILAAGFTDVVPTPMKGPHPFTYWDYRAGMFHQNMGMRIDLVYASAGVTVRSAYIDREARKGKGPSDHAPVVVELT</sequence>
<comment type="cofactor">
    <cofactor evidence="6">
        <name>Mg(2+)</name>
        <dbReference type="ChEBI" id="CHEBI:18420"/>
    </cofactor>
    <cofactor evidence="6">
        <name>Mn(2+)</name>
        <dbReference type="ChEBI" id="CHEBI:29035"/>
    </cofactor>
    <text evidence="6">Probably binds two magnesium or manganese ions per subunit.</text>
</comment>
<feature type="binding site" evidence="6">
    <location>
        <position position="148"/>
    </location>
    <ligand>
        <name>Mg(2+)</name>
        <dbReference type="ChEBI" id="CHEBI:18420"/>
        <label>1</label>
    </ligand>
</feature>
<protein>
    <submittedName>
        <fullName evidence="9">Exodeoxyribonuclease III</fullName>
    </submittedName>
</protein>
<keyword evidence="6" id="KW-0464">Manganese</keyword>
<dbReference type="Proteomes" id="UP000503011">
    <property type="component" value="Chromosome"/>
</dbReference>
<evidence type="ECO:0000256" key="1">
    <source>
        <dbReference type="ARBA" id="ARBA00007092"/>
    </source>
</evidence>
<dbReference type="Gene3D" id="3.60.10.10">
    <property type="entry name" value="Endonuclease/exonuclease/phosphatase"/>
    <property type="match status" value="1"/>
</dbReference>
<gene>
    <name evidence="9" type="primary">xthA</name>
    <name evidence="9" type="ORF">Psuf_053680</name>
</gene>
<dbReference type="NCBIfam" id="TIGR00633">
    <property type="entry name" value="xth"/>
    <property type="match status" value="1"/>
</dbReference>
<dbReference type="InterPro" id="IPR004808">
    <property type="entry name" value="AP_endonuc_1"/>
</dbReference>
<dbReference type="SUPFAM" id="SSF56219">
    <property type="entry name" value="DNase I-like"/>
    <property type="match status" value="1"/>
</dbReference>
<feature type="active site" description="Proton donor/acceptor" evidence="5">
    <location>
        <position position="148"/>
    </location>
</feature>
<evidence type="ECO:0000256" key="3">
    <source>
        <dbReference type="ARBA" id="ARBA00022801"/>
    </source>
</evidence>
<dbReference type="AlphaFoldDB" id="A0A6F8YPF5"/>
<dbReference type="InterPro" id="IPR005135">
    <property type="entry name" value="Endo/exonuclease/phosphatase"/>
</dbReference>
<dbReference type="CDD" id="cd09086">
    <property type="entry name" value="ExoIII-like_AP-endo"/>
    <property type="match status" value="1"/>
</dbReference>
<feature type="site" description="Transition state stabilizer" evidence="7">
    <location>
        <position position="150"/>
    </location>
</feature>
<keyword evidence="3" id="KW-0378">Hydrolase</keyword>
<evidence type="ECO:0000256" key="7">
    <source>
        <dbReference type="PIRSR" id="PIRSR604808-3"/>
    </source>
</evidence>
<dbReference type="EMBL" id="AP022871">
    <property type="protein sequence ID" value="BCB88055.1"/>
    <property type="molecule type" value="Genomic_DNA"/>
</dbReference>
<feature type="active site" evidence="5">
    <location>
        <position position="107"/>
    </location>
</feature>
<dbReference type="GO" id="GO:0046872">
    <property type="term" value="F:metal ion binding"/>
    <property type="evidence" value="ECO:0007669"/>
    <property type="project" value="UniProtKB-KW"/>
</dbReference>
<dbReference type="PANTHER" id="PTHR43250">
    <property type="entry name" value="EXODEOXYRIBONUCLEASE III"/>
    <property type="match status" value="1"/>
</dbReference>
<reference evidence="9 10" key="2">
    <citation type="submission" date="2020-03" db="EMBL/GenBank/DDBJ databases">
        <authorList>
            <person name="Ichikawa N."/>
            <person name="Kimura A."/>
            <person name="Kitahashi Y."/>
            <person name="Uohara A."/>
        </authorList>
    </citation>
    <scope>NUCLEOTIDE SEQUENCE [LARGE SCALE GENOMIC DNA]</scope>
    <source>
        <strain evidence="9 10">NBRC 105367</strain>
    </source>
</reference>
<dbReference type="GO" id="GO:0006281">
    <property type="term" value="P:DNA repair"/>
    <property type="evidence" value="ECO:0007669"/>
    <property type="project" value="InterPro"/>
</dbReference>
<evidence type="ECO:0000256" key="6">
    <source>
        <dbReference type="PIRSR" id="PIRSR604808-2"/>
    </source>
</evidence>
<dbReference type="KEGG" id="psuu:Psuf_053680"/>
<organism evidence="9 10">
    <name type="scientific">Phytohabitans suffuscus</name>
    <dbReference type="NCBI Taxonomy" id="624315"/>
    <lineage>
        <taxon>Bacteria</taxon>
        <taxon>Bacillati</taxon>
        <taxon>Actinomycetota</taxon>
        <taxon>Actinomycetes</taxon>
        <taxon>Micromonosporales</taxon>
        <taxon>Micromonosporaceae</taxon>
    </lineage>
</organism>
<dbReference type="PANTHER" id="PTHR43250:SF2">
    <property type="entry name" value="EXODEOXYRIBONUCLEASE III"/>
    <property type="match status" value="1"/>
</dbReference>
<feature type="binding site" evidence="6">
    <location>
        <position position="34"/>
    </location>
    <ligand>
        <name>Mg(2+)</name>
        <dbReference type="ChEBI" id="CHEBI:18420"/>
        <label>1</label>
    </ligand>
</feature>
<reference evidence="9 10" key="1">
    <citation type="submission" date="2020-03" db="EMBL/GenBank/DDBJ databases">
        <title>Whole genome shotgun sequence of Phytohabitans suffuscus NBRC 105367.</title>
        <authorList>
            <person name="Komaki H."/>
            <person name="Tamura T."/>
        </authorList>
    </citation>
    <scope>NUCLEOTIDE SEQUENCE [LARGE SCALE GENOMIC DNA]</scope>
    <source>
        <strain evidence="9 10">NBRC 105367</strain>
    </source>
</reference>
<dbReference type="NCBIfam" id="TIGR00195">
    <property type="entry name" value="exoDNase_III"/>
    <property type="match status" value="1"/>
</dbReference>
<evidence type="ECO:0000259" key="8">
    <source>
        <dbReference type="Pfam" id="PF03372"/>
    </source>
</evidence>
<proteinExistence type="inferred from homology"/>
<keyword evidence="4 6" id="KW-0460">Magnesium</keyword>
<feature type="binding site" evidence="6">
    <location>
        <position position="7"/>
    </location>
    <ligand>
        <name>Mg(2+)</name>
        <dbReference type="ChEBI" id="CHEBI:18420"/>
        <label>1</label>
    </ligand>
</feature>
<feature type="site" description="Important for catalytic activity" evidence="7">
    <location>
        <position position="219"/>
    </location>
</feature>
<dbReference type="GO" id="GO:0003677">
    <property type="term" value="F:DNA binding"/>
    <property type="evidence" value="ECO:0007669"/>
    <property type="project" value="InterPro"/>
</dbReference>
<feature type="domain" description="Endonuclease/exonuclease/phosphatase" evidence="8">
    <location>
        <begin position="4"/>
        <end position="247"/>
    </location>
</feature>
<feature type="binding site" evidence="6">
    <location>
        <position position="150"/>
    </location>
    <ligand>
        <name>Mg(2+)</name>
        <dbReference type="ChEBI" id="CHEBI:18420"/>
        <label>1</label>
    </ligand>
</feature>
<dbReference type="InterPro" id="IPR020847">
    <property type="entry name" value="AP_endonuclease_F1_BS"/>
</dbReference>
<dbReference type="Pfam" id="PF03372">
    <property type="entry name" value="Exo_endo_phos"/>
    <property type="match status" value="1"/>
</dbReference>
<dbReference type="InterPro" id="IPR037493">
    <property type="entry name" value="ExoIII-like"/>
</dbReference>
<accession>A0A6F8YPF5</accession>
<dbReference type="RefSeq" id="WP_173159379.1">
    <property type="nucleotide sequence ID" value="NZ_AP022871.1"/>
</dbReference>
<feature type="site" description="Interaction with DNA substrate" evidence="7">
    <location>
        <position position="247"/>
    </location>
</feature>
<evidence type="ECO:0000313" key="10">
    <source>
        <dbReference type="Proteomes" id="UP000503011"/>
    </source>
</evidence>
<evidence type="ECO:0000256" key="2">
    <source>
        <dbReference type="ARBA" id="ARBA00022723"/>
    </source>
</evidence>
<comment type="similarity">
    <text evidence="1">Belongs to the DNA repair enzymes AP/ExoA family.</text>
</comment>
<dbReference type="InterPro" id="IPR036691">
    <property type="entry name" value="Endo/exonu/phosph_ase_sf"/>
</dbReference>
<feature type="active site" description="Proton acceptor" evidence="5">
    <location>
        <position position="247"/>
    </location>
</feature>
<evidence type="ECO:0000313" key="9">
    <source>
        <dbReference type="EMBL" id="BCB88055.1"/>
    </source>
</evidence>
<evidence type="ECO:0000256" key="4">
    <source>
        <dbReference type="ARBA" id="ARBA00022842"/>
    </source>
</evidence>
<dbReference type="GO" id="GO:0004519">
    <property type="term" value="F:endonuclease activity"/>
    <property type="evidence" value="ECO:0007669"/>
    <property type="project" value="InterPro"/>
</dbReference>
<feature type="binding site" evidence="6">
    <location>
        <position position="247"/>
    </location>
    <ligand>
        <name>Mg(2+)</name>
        <dbReference type="ChEBI" id="CHEBI:18420"/>
        <label>1</label>
    </ligand>
</feature>
<dbReference type="GO" id="GO:0008311">
    <property type="term" value="F:double-stranded DNA 3'-5' DNA exonuclease activity"/>
    <property type="evidence" value="ECO:0007669"/>
    <property type="project" value="InterPro"/>
</dbReference>
<keyword evidence="10" id="KW-1185">Reference proteome</keyword>
<dbReference type="PROSITE" id="PS00726">
    <property type="entry name" value="AP_NUCLEASE_F1_1"/>
    <property type="match status" value="1"/>
</dbReference>
<evidence type="ECO:0000256" key="5">
    <source>
        <dbReference type="PIRSR" id="PIRSR604808-1"/>
    </source>
</evidence>
<keyword evidence="2 6" id="KW-0479">Metal-binding</keyword>
<name>A0A6F8YPF5_9ACTN</name>
<feature type="binding site" evidence="6">
    <location>
        <position position="246"/>
    </location>
    <ligand>
        <name>Mg(2+)</name>
        <dbReference type="ChEBI" id="CHEBI:18420"/>
        <label>1</label>
    </ligand>
</feature>
<dbReference type="PROSITE" id="PS51435">
    <property type="entry name" value="AP_NUCLEASE_F1_4"/>
    <property type="match status" value="1"/>
</dbReference>